<name>A0A8C0ZCX6_CYACU</name>
<evidence type="ECO:0000259" key="4">
    <source>
        <dbReference type="Pfam" id="PF13863"/>
    </source>
</evidence>
<evidence type="ECO:0000256" key="2">
    <source>
        <dbReference type="SAM" id="Coils"/>
    </source>
</evidence>
<organism evidence="5 6">
    <name type="scientific">Cyanistes caeruleus</name>
    <name type="common">Eurasian blue tit</name>
    <name type="synonym">Parus caeruleus</name>
    <dbReference type="NCBI Taxonomy" id="156563"/>
    <lineage>
        <taxon>Eukaryota</taxon>
        <taxon>Metazoa</taxon>
        <taxon>Chordata</taxon>
        <taxon>Craniata</taxon>
        <taxon>Vertebrata</taxon>
        <taxon>Euteleostomi</taxon>
        <taxon>Archelosauria</taxon>
        <taxon>Archosauria</taxon>
        <taxon>Dinosauria</taxon>
        <taxon>Saurischia</taxon>
        <taxon>Theropoda</taxon>
        <taxon>Coelurosauria</taxon>
        <taxon>Aves</taxon>
        <taxon>Neognathae</taxon>
        <taxon>Neoaves</taxon>
        <taxon>Telluraves</taxon>
        <taxon>Australaves</taxon>
        <taxon>Passeriformes</taxon>
        <taxon>Paridae</taxon>
        <taxon>Cyanistes</taxon>
    </lineage>
</organism>
<dbReference type="Ensembl" id="ENSCCET00000017432.1">
    <property type="protein sequence ID" value="ENSCCEP00000011105.1"/>
    <property type="gene ID" value="ENSCCEG00000010920.1"/>
</dbReference>
<protein>
    <submittedName>
        <fullName evidence="5">Coiled-coil domain containing 42</fullName>
    </submittedName>
</protein>
<dbReference type="GO" id="GO:0007286">
    <property type="term" value="P:spermatid development"/>
    <property type="evidence" value="ECO:0007669"/>
    <property type="project" value="TreeGrafter"/>
</dbReference>
<feature type="region of interest" description="Disordered" evidence="3">
    <location>
        <begin position="294"/>
        <end position="361"/>
    </location>
</feature>
<feature type="domain" description="DUF4200" evidence="4">
    <location>
        <begin position="39"/>
        <end position="155"/>
    </location>
</feature>
<dbReference type="InterPro" id="IPR051147">
    <property type="entry name" value="CFAP_domain-containing"/>
</dbReference>
<dbReference type="AlphaFoldDB" id="A0A8C0ZCX6"/>
<feature type="compositionally biased region" description="Pro residues" evidence="3">
    <location>
        <begin position="310"/>
        <end position="320"/>
    </location>
</feature>
<keyword evidence="6" id="KW-1185">Reference proteome</keyword>
<evidence type="ECO:0000256" key="1">
    <source>
        <dbReference type="ARBA" id="ARBA00023054"/>
    </source>
</evidence>
<evidence type="ECO:0000313" key="5">
    <source>
        <dbReference type="Ensembl" id="ENSCCEP00000011105.1"/>
    </source>
</evidence>
<keyword evidence="1 2" id="KW-0175">Coiled coil</keyword>
<evidence type="ECO:0000256" key="3">
    <source>
        <dbReference type="SAM" id="MobiDB-lite"/>
    </source>
</evidence>
<proteinExistence type="predicted"/>
<dbReference type="PANTHER" id="PTHR21683:SF8">
    <property type="entry name" value="COILED-COIL DOMAIN-CONTAINING PROTEIN 42"/>
    <property type="match status" value="1"/>
</dbReference>
<feature type="coiled-coil region" evidence="2">
    <location>
        <begin position="91"/>
        <end position="139"/>
    </location>
</feature>
<gene>
    <name evidence="5" type="primary">CCDC42</name>
</gene>
<sequence>MAHEDISYYQGQYKDRLLPLLRELRAKEEDSTNSFICVLKKMKEVRLMEKVVEETEEAFTERMEALAEQWRDLHARRAQLKAHVVTSGTTVKENERLRTQALKKAKEEKEENSKKESELLRAREKLEALRKQHQKFSKKLLKYSLFKRYLENVVENSQFRDIEDIISYYKALLRTRKDLLQSQWWYRQLMEQGKVLQQQIRAKKEAEMLQCKNDLVQLKESLEQAQSDILQWEDHWAEVQERAAGKATELKSLTMAIHSLFQAASARLQPKGRVAAGDSHRQLDMVKREQSLLTAQEKQQEWLSQGEGEPPGPTQPPFPPGVLGQWWDTRETWPFPAAGAGSGSQAGTGSAGGAGTGGAGMEGQAVQGQVVQGWRDRRCRDRWCRGCRDSRCRDAGTVGAGMQGQAVQGCRDSRCRDAGTVGAGVQGQAVQELRGAGARGAAMQIQPWPWHVLSCAAT</sequence>
<evidence type="ECO:0000313" key="6">
    <source>
        <dbReference type="Proteomes" id="UP000694410"/>
    </source>
</evidence>
<reference evidence="5" key="1">
    <citation type="submission" date="2025-08" db="UniProtKB">
        <authorList>
            <consortium name="Ensembl"/>
        </authorList>
    </citation>
    <scope>IDENTIFICATION</scope>
</reference>
<feature type="compositionally biased region" description="Gly residues" evidence="3">
    <location>
        <begin position="340"/>
        <end position="361"/>
    </location>
</feature>
<dbReference type="InterPro" id="IPR025252">
    <property type="entry name" value="DUF4200"/>
</dbReference>
<dbReference type="Pfam" id="PF13863">
    <property type="entry name" value="DUF4200"/>
    <property type="match status" value="1"/>
</dbReference>
<feature type="coiled-coil region" evidence="2">
    <location>
        <begin position="186"/>
        <end position="235"/>
    </location>
</feature>
<dbReference type="PANTHER" id="PTHR21683">
    <property type="entry name" value="COILED-COIL DOMAIN-CONTAINING PROTEIN 42 LIKE-2-LIKE-RELATED"/>
    <property type="match status" value="1"/>
</dbReference>
<feature type="compositionally biased region" description="Polar residues" evidence="3">
    <location>
        <begin position="294"/>
        <end position="303"/>
    </location>
</feature>
<dbReference type="Proteomes" id="UP000694410">
    <property type="component" value="Unplaced"/>
</dbReference>
<accession>A0A8C0ZCX6</accession>
<reference evidence="5" key="2">
    <citation type="submission" date="2025-09" db="UniProtKB">
        <authorList>
            <consortium name="Ensembl"/>
        </authorList>
    </citation>
    <scope>IDENTIFICATION</scope>
</reference>
<dbReference type="GO" id="GO:0005856">
    <property type="term" value="C:cytoskeleton"/>
    <property type="evidence" value="ECO:0007669"/>
    <property type="project" value="UniProtKB-ARBA"/>
</dbReference>